<evidence type="ECO:0000256" key="4">
    <source>
        <dbReference type="ARBA" id="ARBA00023242"/>
    </source>
</evidence>
<accession>A0A9Q1KJU3</accession>
<feature type="compositionally biased region" description="Basic and acidic residues" evidence="5">
    <location>
        <begin position="10"/>
        <end position="20"/>
    </location>
</feature>
<dbReference type="GO" id="GO:0000977">
    <property type="term" value="F:RNA polymerase II transcription regulatory region sequence-specific DNA binding"/>
    <property type="evidence" value="ECO:0007669"/>
    <property type="project" value="TreeGrafter"/>
</dbReference>
<keyword evidence="3" id="KW-0804">Transcription</keyword>
<feature type="region of interest" description="Disordered" evidence="5">
    <location>
        <begin position="1"/>
        <end position="51"/>
    </location>
</feature>
<evidence type="ECO:0000256" key="1">
    <source>
        <dbReference type="ARBA" id="ARBA00004123"/>
    </source>
</evidence>
<dbReference type="GO" id="GO:0090575">
    <property type="term" value="C:RNA polymerase II transcription regulator complex"/>
    <property type="evidence" value="ECO:0007669"/>
    <property type="project" value="TreeGrafter"/>
</dbReference>
<comment type="subcellular location">
    <subcellularLocation>
        <location evidence="1">Nucleus</location>
    </subcellularLocation>
</comment>
<evidence type="ECO:0000259" key="6">
    <source>
        <dbReference type="PROSITE" id="PS50888"/>
    </source>
</evidence>
<dbReference type="GO" id="GO:0046983">
    <property type="term" value="F:protein dimerization activity"/>
    <property type="evidence" value="ECO:0007669"/>
    <property type="project" value="InterPro"/>
</dbReference>
<proteinExistence type="predicted"/>
<dbReference type="PANTHER" id="PTHR13935">
    <property type="entry name" value="ACHAETE-SCUTE TRANSCRIPTION FACTOR-RELATED"/>
    <property type="match status" value="1"/>
</dbReference>
<dbReference type="PROSITE" id="PS50888">
    <property type="entry name" value="BHLH"/>
    <property type="match status" value="1"/>
</dbReference>
<dbReference type="PANTHER" id="PTHR13935:SF90">
    <property type="entry name" value="TRANSCRIPTION FACTOR BHLH162"/>
    <property type="match status" value="1"/>
</dbReference>
<keyword evidence="4" id="KW-0539">Nucleus</keyword>
<dbReference type="SUPFAM" id="SSF47459">
    <property type="entry name" value="HLH, helix-loop-helix DNA-binding domain"/>
    <property type="match status" value="1"/>
</dbReference>
<dbReference type="InterPro" id="IPR036638">
    <property type="entry name" value="HLH_DNA-bd_sf"/>
</dbReference>
<comment type="caution">
    <text evidence="7">The sequence shown here is derived from an EMBL/GenBank/DDBJ whole genome shotgun (WGS) entry which is preliminary data.</text>
</comment>
<dbReference type="Pfam" id="PF00010">
    <property type="entry name" value="HLH"/>
    <property type="match status" value="1"/>
</dbReference>
<dbReference type="AlphaFoldDB" id="A0A9Q1KJU3"/>
<feature type="domain" description="BHLH" evidence="6">
    <location>
        <begin position="8"/>
        <end position="62"/>
    </location>
</feature>
<keyword evidence="2" id="KW-0805">Transcription regulation</keyword>
<dbReference type="OrthoDB" id="752507at2759"/>
<evidence type="ECO:0000313" key="7">
    <source>
        <dbReference type="EMBL" id="KAJ8444138.1"/>
    </source>
</evidence>
<dbReference type="Gene3D" id="4.10.280.10">
    <property type="entry name" value="Helix-loop-helix DNA-binding domain"/>
    <property type="match status" value="1"/>
</dbReference>
<name>A0A9Q1KJU3_9CARY</name>
<evidence type="ECO:0000256" key="5">
    <source>
        <dbReference type="SAM" id="MobiDB-lite"/>
    </source>
</evidence>
<keyword evidence="8" id="KW-1185">Reference proteome</keyword>
<gene>
    <name evidence="7" type="ORF">Cgig2_029913</name>
</gene>
<reference evidence="7" key="1">
    <citation type="submission" date="2022-04" db="EMBL/GenBank/DDBJ databases">
        <title>Carnegiea gigantea Genome sequencing and assembly v2.</title>
        <authorList>
            <person name="Copetti D."/>
            <person name="Sanderson M.J."/>
            <person name="Burquez A."/>
            <person name="Wojciechowski M.F."/>
        </authorList>
    </citation>
    <scope>NUCLEOTIDE SEQUENCE</scope>
    <source>
        <strain evidence="7">SGP5-SGP5p</strain>
        <tissue evidence="7">Aerial part</tissue>
    </source>
</reference>
<dbReference type="GO" id="GO:0000981">
    <property type="term" value="F:DNA-binding transcription factor activity, RNA polymerase II-specific"/>
    <property type="evidence" value="ECO:0007669"/>
    <property type="project" value="TreeGrafter"/>
</dbReference>
<dbReference type="InterPro" id="IPR015660">
    <property type="entry name" value="MASH1/Ascl1a-like"/>
</dbReference>
<feature type="compositionally biased region" description="Basic and acidic residues" evidence="5">
    <location>
        <begin position="70"/>
        <end position="83"/>
    </location>
</feature>
<dbReference type="Proteomes" id="UP001153076">
    <property type="component" value="Unassembled WGS sequence"/>
</dbReference>
<evidence type="ECO:0000256" key="3">
    <source>
        <dbReference type="ARBA" id="ARBA00023163"/>
    </source>
</evidence>
<dbReference type="InterPro" id="IPR011598">
    <property type="entry name" value="bHLH_dom"/>
</dbReference>
<sequence>MNPSKSSSSKSDRKAIEKNRRNQMKNLYSQLHSLVPREGSSSGEPMTLPDQIDEATNYIKQLQMNVEELKEKRDNLRSSDRPNGKSKSRRGSSYSPVQIDVNENCGTLEVTFVTGLECQFVFNEVIRILHEENAEVLNASYSVVEDTAFHTIHAQVGEDASNYSAARISERLKKLNI</sequence>
<feature type="region of interest" description="Disordered" evidence="5">
    <location>
        <begin position="70"/>
        <end position="98"/>
    </location>
</feature>
<dbReference type="EMBL" id="JAKOGI010000105">
    <property type="protein sequence ID" value="KAJ8444138.1"/>
    <property type="molecule type" value="Genomic_DNA"/>
</dbReference>
<evidence type="ECO:0000313" key="8">
    <source>
        <dbReference type="Proteomes" id="UP001153076"/>
    </source>
</evidence>
<organism evidence="7 8">
    <name type="scientific">Carnegiea gigantea</name>
    <dbReference type="NCBI Taxonomy" id="171969"/>
    <lineage>
        <taxon>Eukaryota</taxon>
        <taxon>Viridiplantae</taxon>
        <taxon>Streptophyta</taxon>
        <taxon>Embryophyta</taxon>
        <taxon>Tracheophyta</taxon>
        <taxon>Spermatophyta</taxon>
        <taxon>Magnoliopsida</taxon>
        <taxon>eudicotyledons</taxon>
        <taxon>Gunneridae</taxon>
        <taxon>Pentapetalae</taxon>
        <taxon>Caryophyllales</taxon>
        <taxon>Cactineae</taxon>
        <taxon>Cactaceae</taxon>
        <taxon>Cactoideae</taxon>
        <taxon>Echinocereeae</taxon>
        <taxon>Carnegiea</taxon>
    </lineage>
</organism>
<protein>
    <recommendedName>
        <fullName evidence="6">BHLH domain-containing protein</fullName>
    </recommendedName>
</protein>
<dbReference type="SMART" id="SM00353">
    <property type="entry name" value="HLH"/>
    <property type="match status" value="1"/>
</dbReference>
<evidence type="ECO:0000256" key="2">
    <source>
        <dbReference type="ARBA" id="ARBA00023015"/>
    </source>
</evidence>